<feature type="transmembrane region" description="Helical" evidence="6">
    <location>
        <begin position="262"/>
        <end position="283"/>
    </location>
</feature>
<name>A0A6J4UWK6_9BACT</name>
<dbReference type="Gene3D" id="1.20.1250.20">
    <property type="entry name" value="MFS general substrate transporter like domains"/>
    <property type="match status" value="1"/>
</dbReference>
<evidence type="ECO:0000256" key="2">
    <source>
        <dbReference type="ARBA" id="ARBA00022475"/>
    </source>
</evidence>
<feature type="transmembrane region" description="Helical" evidence="6">
    <location>
        <begin position="319"/>
        <end position="341"/>
    </location>
</feature>
<dbReference type="PANTHER" id="PTHR23513">
    <property type="entry name" value="INTEGRAL MEMBRANE EFFLUX PROTEIN-RELATED"/>
    <property type="match status" value="1"/>
</dbReference>
<feature type="transmembrane region" description="Helical" evidence="6">
    <location>
        <begin position="353"/>
        <end position="375"/>
    </location>
</feature>
<dbReference type="EMBL" id="CADCWJ010000341">
    <property type="protein sequence ID" value="CAA9560396.1"/>
    <property type="molecule type" value="Genomic_DNA"/>
</dbReference>
<proteinExistence type="predicted"/>
<dbReference type="PROSITE" id="PS50850">
    <property type="entry name" value="MFS"/>
    <property type="match status" value="1"/>
</dbReference>
<protein>
    <recommendedName>
        <fullName evidence="7">Major facilitator superfamily (MFS) profile domain-containing protein</fullName>
    </recommendedName>
</protein>
<feature type="domain" description="Major facilitator superfamily (MFS) profile" evidence="7">
    <location>
        <begin position="1"/>
        <end position="406"/>
    </location>
</feature>
<evidence type="ECO:0000256" key="4">
    <source>
        <dbReference type="ARBA" id="ARBA00022989"/>
    </source>
</evidence>
<feature type="transmembrane region" description="Helical" evidence="6">
    <location>
        <begin position="228"/>
        <end position="250"/>
    </location>
</feature>
<dbReference type="SUPFAM" id="SSF103473">
    <property type="entry name" value="MFS general substrate transporter"/>
    <property type="match status" value="1"/>
</dbReference>
<feature type="transmembrane region" description="Helical" evidence="6">
    <location>
        <begin position="50"/>
        <end position="70"/>
    </location>
</feature>
<feature type="transmembrane region" description="Helical" evidence="6">
    <location>
        <begin position="12"/>
        <end position="38"/>
    </location>
</feature>
<reference evidence="8" key="1">
    <citation type="submission" date="2020-02" db="EMBL/GenBank/DDBJ databases">
        <authorList>
            <person name="Meier V. D."/>
        </authorList>
    </citation>
    <scope>NUCLEOTIDE SEQUENCE</scope>
    <source>
        <strain evidence="8">AVDCRST_MAG87</strain>
    </source>
</reference>
<comment type="subcellular location">
    <subcellularLocation>
        <location evidence="1">Cell membrane</location>
        <topology evidence="1">Multi-pass membrane protein</topology>
    </subcellularLocation>
</comment>
<dbReference type="InterPro" id="IPR036259">
    <property type="entry name" value="MFS_trans_sf"/>
</dbReference>
<evidence type="ECO:0000256" key="6">
    <source>
        <dbReference type="SAM" id="Phobius"/>
    </source>
</evidence>
<evidence type="ECO:0000256" key="5">
    <source>
        <dbReference type="ARBA" id="ARBA00023136"/>
    </source>
</evidence>
<feature type="transmembrane region" description="Helical" evidence="6">
    <location>
        <begin position="381"/>
        <end position="401"/>
    </location>
</feature>
<keyword evidence="3 6" id="KW-0812">Transmembrane</keyword>
<sequence length="420" mass="43999">MADRSTLQSRGPLYALLAANVVSQTGNSLSYLAIPWFVLTTTGSATSTGIAVAVGALPVIIVGIFGGAIVDRLGYKPTSVVSDIASCVAVLLIPILHQTVGIAFWQLLVLVFLGALLDMPGSAARGSLFPELVAGTGLTLERANAAYSVTGRLASTLSAPVGGILIAALGATTLLYLNAVSFAISAAIVALRVPSRRVPGTTSDAARRIDRYLADVREGFAFLYRDRLLLWMVLSFSIGGLVAEPLYAVILPVYAHERYGSAINLGFIFTGLAVGSIVGNVIFAGLNQRLPRSGVIIGGFALRAAAFWALVFVPPWGVIAGAIFIGAVLFEPINPLFMTIFQKRVPSGMRGRVLGAVAALGAGTFPLGIATYGYLLDRIDLDATLLLFVIVNTTLPVAMYLTPVLRNIRVPVAADQVSSP</sequence>
<keyword evidence="2" id="KW-1003">Cell membrane</keyword>
<feature type="transmembrane region" description="Helical" evidence="6">
    <location>
        <begin position="295"/>
        <end position="313"/>
    </location>
</feature>
<evidence type="ECO:0000259" key="7">
    <source>
        <dbReference type="PROSITE" id="PS50850"/>
    </source>
</evidence>
<keyword evidence="4 6" id="KW-1133">Transmembrane helix</keyword>
<evidence type="ECO:0000256" key="1">
    <source>
        <dbReference type="ARBA" id="ARBA00004651"/>
    </source>
</evidence>
<dbReference type="InterPro" id="IPR011701">
    <property type="entry name" value="MFS"/>
</dbReference>
<accession>A0A6J4UWK6</accession>
<dbReference type="AlphaFoldDB" id="A0A6J4UWK6"/>
<keyword evidence="5 6" id="KW-0472">Membrane</keyword>
<feature type="transmembrane region" description="Helical" evidence="6">
    <location>
        <begin position="175"/>
        <end position="193"/>
    </location>
</feature>
<dbReference type="Pfam" id="PF07690">
    <property type="entry name" value="MFS_1"/>
    <property type="match status" value="1"/>
</dbReference>
<evidence type="ECO:0000256" key="3">
    <source>
        <dbReference type="ARBA" id="ARBA00022692"/>
    </source>
</evidence>
<dbReference type="PANTHER" id="PTHR23513:SF11">
    <property type="entry name" value="STAPHYLOFERRIN A TRANSPORTER"/>
    <property type="match status" value="1"/>
</dbReference>
<dbReference type="GO" id="GO:0022857">
    <property type="term" value="F:transmembrane transporter activity"/>
    <property type="evidence" value="ECO:0007669"/>
    <property type="project" value="InterPro"/>
</dbReference>
<gene>
    <name evidence="8" type="ORF">AVDCRST_MAG87-1535</name>
</gene>
<organism evidence="8">
    <name type="scientific">uncultured Thermomicrobiales bacterium</name>
    <dbReference type="NCBI Taxonomy" id="1645740"/>
    <lineage>
        <taxon>Bacteria</taxon>
        <taxon>Pseudomonadati</taxon>
        <taxon>Thermomicrobiota</taxon>
        <taxon>Thermomicrobia</taxon>
        <taxon>Thermomicrobiales</taxon>
        <taxon>environmental samples</taxon>
    </lineage>
</organism>
<dbReference type="InterPro" id="IPR020846">
    <property type="entry name" value="MFS_dom"/>
</dbReference>
<dbReference type="GO" id="GO:0005886">
    <property type="term" value="C:plasma membrane"/>
    <property type="evidence" value="ECO:0007669"/>
    <property type="project" value="UniProtKB-SubCell"/>
</dbReference>
<dbReference type="CDD" id="cd06173">
    <property type="entry name" value="MFS_MefA_like"/>
    <property type="match status" value="1"/>
</dbReference>
<evidence type="ECO:0000313" key="8">
    <source>
        <dbReference type="EMBL" id="CAA9560396.1"/>
    </source>
</evidence>